<dbReference type="InterPro" id="IPR036380">
    <property type="entry name" value="Isochorismatase-like_sf"/>
</dbReference>
<dbReference type="RefSeq" id="XP_013273623.1">
    <property type="nucleotide sequence ID" value="XM_013418169.1"/>
</dbReference>
<dbReference type="InterPro" id="IPR000868">
    <property type="entry name" value="Isochorismatase-like_dom"/>
</dbReference>
<keyword evidence="2" id="KW-0378">Hydrolase</keyword>
<feature type="domain" description="Isochorismatase-like" evidence="4">
    <location>
        <begin position="27"/>
        <end position="205"/>
    </location>
</feature>
<dbReference type="GO" id="GO:0016787">
    <property type="term" value="F:hydrolase activity"/>
    <property type="evidence" value="ECO:0007669"/>
    <property type="project" value="UniProtKB-KW"/>
</dbReference>
<evidence type="ECO:0000256" key="3">
    <source>
        <dbReference type="SAM" id="MobiDB-lite"/>
    </source>
</evidence>
<dbReference type="Proteomes" id="UP000053617">
    <property type="component" value="Unassembled WGS sequence"/>
</dbReference>
<feature type="region of interest" description="Disordered" evidence="3">
    <location>
        <begin position="1"/>
        <end position="23"/>
    </location>
</feature>
<dbReference type="PANTHER" id="PTHR43540:SF1">
    <property type="entry name" value="ISOCHORISMATASE HYDROLASE"/>
    <property type="match status" value="1"/>
</dbReference>
<dbReference type="EMBL" id="KN847477">
    <property type="protein sequence ID" value="KIX06487.1"/>
    <property type="molecule type" value="Genomic_DNA"/>
</dbReference>
<sequence>MSMITTTGAVFNPTDPGSPLSKSPSETAVLLMDYQNLVVTKLGPVGDSVLNVAAQLRDWALYKGMPVFHCLVDTGARPAPQSKLSARWKWYEDKLAATPALGRENEAIAPLGQNDWEMTFLRAPGLVSALESNGILEALEEKGIKSLVLCGVSTSGCVLSTTRAATDRGYIVTVAEDACFDSVPGLHGMLVTQVLPTTAHVATARELMDAWKIL</sequence>
<name>A0A0D2FWD9_9EURO</name>
<evidence type="ECO:0000256" key="2">
    <source>
        <dbReference type="ARBA" id="ARBA00022801"/>
    </source>
</evidence>
<dbReference type="AlphaFoldDB" id="A0A0D2FWD9"/>
<proteinExistence type="inferred from homology"/>
<dbReference type="SUPFAM" id="SSF52499">
    <property type="entry name" value="Isochorismatase-like hydrolases"/>
    <property type="match status" value="1"/>
</dbReference>
<reference evidence="5 6" key="1">
    <citation type="submission" date="2015-01" db="EMBL/GenBank/DDBJ databases">
        <title>The Genome Sequence of Rhinocladiella mackenzie CBS 650.93.</title>
        <authorList>
            <consortium name="The Broad Institute Genomics Platform"/>
            <person name="Cuomo C."/>
            <person name="de Hoog S."/>
            <person name="Gorbushina A."/>
            <person name="Stielow B."/>
            <person name="Teixiera M."/>
            <person name="Abouelleil A."/>
            <person name="Chapman S.B."/>
            <person name="Priest M."/>
            <person name="Young S.K."/>
            <person name="Wortman J."/>
            <person name="Nusbaum C."/>
            <person name="Birren B."/>
        </authorList>
    </citation>
    <scope>NUCLEOTIDE SEQUENCE [LARGE SCALE GENOMIC DNA]</scope>
    <source>
        <strain evidence="5 6">CBS 650.93</strain>
    </source>
</reference>
<dbReference type="PANTHER" id="PTHR43540">
    <property type="entry name" value="PEROXYUREIDOACRYLATE/UREIDOACRYLATE AMIDOHYDROLASE-RELATED"/>
    <property type="match status" value="1"/>
</dbReference>
<evidence type="ECO:0000313" key="6">
    <source>
        <dbReference type="Proteomes" id="UP000053617"/>
    </source>
</evidence>
<dbReference type="Pfam" id="PF00857">
    <property type="entry name" value="Isochorismatase"/>
    <property type="match status" value="1"/>
</dbReference>
<dbReference type="Gene3D" id="3.40.50.850">
    <property type="entry name" value="Isochorismatase-like"/>
    <property type="match status" value="1"/>
</dbReference>
<evidence type="ECO:0000313" key="5">
    <source>
        <dbReference type="EMBL" id="KIX06487.1"/>
    </source>
</evidence>
<organism evidence="5 6">
    <name type="scientific">Rhinocladiella mackenziei CBS 650.93</name>
    <dbReference type="NCBI Taxonomy" id="1442369"/>
    <lineage>
        <taxon>Eukaryota</taxon>
        <taxon>Fungi</taxon>
        <taxon>Dikarya</taxon>
        <taxon>Ascomycota</taxon>
        <taxon>Pezizomycotina</taxon>
        <taxon>Eurotiomycetes</taxon>
        <taxon>Chaetothyriomycetidae</taxon>
        <taxon>Chaetothyriales</taxon>
        <taxon>Herpotrichiellaceae</taxon>
        <taxon>Rhinocladiella</taxon>
    </lineage>
</organism>
<dbReference type="GeneID" id="25292534"/>
<accession>A0A0D2FWD9</accession>
<dbReference type="VEuPathDB" id="FungiDB:Z518_04463"/>
<dbReference type="CDD" id="cd00431">
    <property type="entry name" value="cysteine_hydrolases"/>
    <property type="match status" value="1"/>
</dbReference>
<protein>
    <submittedName>
        <fullName evidence="5">Rhinocladiella mackenziei CBS 650.93 unplaced genomic scaffold supercont1.3, whole genome shotgun sequence</fullName>
    </submittedName>
</protein>
<evidence type="ECO:0000256" key="1">
    <source>
        <dbReference type="ARBA" id="ARBA00006336"/>
    </source>
</evidence>
<keyword evidence="6" id="KW-1185">Reference proteome</keyword>
<evidence type="ECO:0000259" key="4">
    <source>
        <dbReference type="Pfam" id="PF00857"/>
    </source>
</evidence>
<comment type="similarity">
    <text evidence="1">Belongs to the isochorismatase family.</text>
</comment>
<dbReference type="InterPro" id="IPR050272">
    <property type="entry name" value="Isochorismatase-like_hydrls"/>
</dbReference>
<dbReference type="HOGENOM" id="CLU_068979_4_0_1"/>
<dbReference type="OrthoDB" id="1739143at2759"/>
<gene>
    <name evidence="5" type="ORF">Z518_04463</name>
</gene>